<keyword evidence="4" id="KW-1185">Reference proteome</keyword>
<name>A0A7Y9DQK3_9ACTN</name>
<dbReference type="RefSeq" id="WP_179755600.1">
    <property type="nucleotide sequence ID" value="NZ_BAAAGN010000015.1"/>
</dbReference>
<dbReference type="EMBL" id="JACCBB010000001">
    <property type="protein sequence ID" value="NYD24899.1"/>
    <property type="molecule type" value="Genomic_DNA"/>
</dbReference>
<dbReference type="Proteomes" id="UP000521922">
    <property type="component" value="Unassembled WGS sequence"/>
</dbReference>
<sequence length="272" mass="27463">MNSTHSARAARRGSLTALAAAVTVLVLSSPAAATPEPTIPHDVRDLLADEALRQVRSNLAHFAAQPATGGDVLQVPDVSAPLRAGRVHQVYTFTSAWVGGEQGADPAAPTPQWLAPVLRGSDVLGTVRVWKPDGAAAEVAGFNGDVQLGQALQGFADLPVVEDASVGEFFALDGDAVLPVNEASKRELPGEATVDDLQPVVAARVAAGVEAAAGAPDAVGGGGPVDQVPTARTVSRGDRVLLGGGLLLVAGGAAAAVVVARGRRASRRTHSS</sequence>
<evidence type="ECO:0000313" key="4">
    <source>
        <dbReference type="Proteomes" id="UP000521922"/>
    </source>
</evidence>
<feature type="transmembrane region" description="Helical" evidence="1">
    <location>
        <begin position="240"/>
        <end position="260"/>
    </location>
</feature>
<evidence type="ECO:0000313" key="3">
    <source>
        <dbReference type="EMBL" id="NYD24899.1"/>
    </source>
</evidence>
<proteinExistence type="predicted"/>
<protein>
    <submittedName>
        <fullName evidence="3">Uncharacterized protein</fullName>
    </submittedName>
</protein>
<reference evidence="3 4" key="1">
    <citation type="submission" date="2020-07" db="EMBL/GenBank/DDBJ databases">
        <title>Sequencing the genomes of 1000 actinobacteria strains.</title>
        <authorList>
            <person name="Klenk H.-P."/>
        </authorList>
    </citation>
    <scope>NUCLEOTIDE SEQUENCE [LARGE SCALE GENOMIC DNA]</scope>
    <source>
        <strain evidence="3 4">DSM 7487</strain>
    </source>
</reference>
<evidence type="ECO:0000256" key="2">
    <source>
        <dbReference type="SAM" id="SignalP"/>
    </source>
</evidence>
<accession>A0A7Y9DQK3</accession>
<organism evidence="3 4">
    <name type="scientific">Kineococcus aurantiacus</name>
    <dbReference type="NCBI Taxonomy" id="37633"/>
    <lineage>
        <taxon>Bacteria</taxon>
        <taxon>Bacillati</taxon>
        <taxon>Actinomycetota</taxon>
        <taxon>Actinomycetes</taxon>
        <taxon>Kineosporiales</taxon>
        <taxon>Kineosporiaceae</taxon>
        <taxon>Kineococcus</taxon>
    </lineage>
</organism>
<evidence type="ECO:0000256" key="1">
    <source>
        <dbReference type="SAM" id="Phobius"/>
    </source>
</evidence>
<feature type="chain" id="PRO_5031301348" evidence="2">
    <location>
        <begin position="34"/>
        <end position="272"/>
    </location>
</feature>
<keyword evidence="1" id="KW-1133">Transmembrane helix</keyword>
<feature type="signal peptide" evidence="2">
    <location>
        <begin position="1"/>
        <end position="33"/>
    </location>
</feature>
<keyword evidence="1" id="KW-0812">Transmembrane</keyword>
<comment type="caution">
    <text evidence="3">The sequence shown here is derived from an EMBL/GenBank/DDBJ whole genome shotgun (WGS) entry which is preliminary data.</text>
</comment>
<gene>
    <name evidence="3" type="ORF">BJ968_004439</name>
</gene>
<keyword evidence="2" id="KW-0732">Signal</keyword>
<keyword evidence="1" id="KW-0472">Membrane</keyword>
<dbReference type="AlphaFoldDB" id="A0A7Y9DQK3"/>